<dbReference type="PATRIC" id="fig|762836.4.peg.785"/>
<keyword evidence="2" id="KW-0378">Hydrolase</keyword>
<dbReference type="RefSeq" id="WP_141749414.1">
    <property type="nucleotide sequence ID" value="NZ_LROM01000048.1"/>
</dbReference>
<evidence type="ECO:0000256" key="1">
    <source>
        <dbReference type="SAM" id="MobiDB-lite"/>
    </source>
</evidence>
<dbReference type="Proteomes" id="UP000175989">
    <property type="component" value="Unassembled WGS sequence"/>
</dbReference>
<dbReference type="GO" id="GO:0008800">
    <property type="term" value="F:beta-lactamase activity"/>
    <property type="evidence" value="ECO:0007669"/>
    <property type="project" value="UniProtKB-EC"/>
</dbReference>
<dbReference type="EC" id="3.5.2.6" evidence="2"/>
<dbReference type="PANTHER" id="PTHR11102:SF160">
    <property type="entry name" value="ERAD-ASSOCIATED E3 UBIQUITIN-PROTEIN LIGASE COMPONENT HRD3"/>
    <property type="match status" value="1"/>
</dbReference>
<dbReference type="OrthoDB" id="5365194at2"/>
<accession>A0A1E7X6F1</accession>
<keyword evidence="3" id="KW-1185">Reference proteome</keyword>
<dbReference type="AlphaFoldDB" id="A0A1E7X6F1"/>
<dbReference type="InterPro" id="IPR011990">
    <property type="entry name" value="TPR-like_helical_dom_sf"/>
</dbReference>
<sequence>MRRKSYGYGAVVLLWLAVGLPGVVFAQSPVSAQEPQQSGTVVVTAPRPTRQPMAAAEERLRKIVKRQATGFAKILSDCLRGPVTHPDLKITCAKSHIRAKDESVGAALAAFEKHDYASALKQFEAAYAKLGYHDAALMLAHMHRQGLGTPKDTVQGIRWLRAVAEERFNPFRDTLRFNPHHPEATTARIDAAMELARIYLLGEQAEPDWAEAERWYAKAAEFGFIPALNALGEAYVSAGGANRNADQAIGYFAKAAKAGYGPAAYNLGNLYLGRDGVVRNHDLAQRYFSMAAEASHPGALPAIGRMSSSDEQRNGKPVVAGSASSTQAPQENPGIAMAAPELAKPAVAGAAADEIVDDTADLASDTLNLALSRLDSSAADAESLRNVRRAADALHIAIAPPAESAGHAGDVMFVVRVTGLRAVPWKSYGAMRAAVAAYEKHKALAPDADFRFAVMPPAGMQLPPNFALRVRTAQGQEFPIRLEHGELFTLPLLPDLEGDADLVSNFKGGPLRIGLLVHTRTVAPDQLRLGDLRLRYEINAAIAMVDEPGEYDAKCRAPGRWNRCKRPSKAIWHRPWTATSGAWIVEGSRRVPLQASEESKDHLYRMPIASTQWGNDALIEFEYEAPQRRPRQLFEAAIYNGND</sequence>
<proteinExistence type="predicted"/>
<dbReference type="EMBL" id="LROM01000048">
    <property type="protein sequence ID" value="OFA08485.1"/>
    <property type="molecule type" value="Genomic_DNA"/>
</dbReference>
<dbReference type="PANTHER" id="PTHR11102">
    <property type="entry name" value="SEL-1-LIKE PROTEIN"/>
    <property type="match status" value="1"/>
</dbReference>
<dbReference type="SUPFAM" id="SSF81901">
    <property type="entry name" value="HCP-like"/>
    <property type="match status" value="1"/>
</dbReference>
<dbReference type="Gene3D" id="1.25.40.10">
    <property type="entry name" value="Tetratricopeptide repeat domain"/>
    <property type="match status" value="1"/>
</dbReference>
<reference evidence="3" key="1">
    <citation type="journal article" date="2016" name="Front. Microbiol.">
        <title>Molecular Keys to the Janthinobacterium and Duganella spp. Interaction with the Plant Pathogen Fusarium graminearum.</title>
        <authorList>
            <person name="Haack F.S."/>
            <person name="Poehlein A."/>
            <person name="Kroger C."/>
            <person name="Voigt C.A."/>
            <person name="Piepenbring M."/>
            <person name="Bode H.B."/>
            <person name="Daniel R."/>
            <person name="Schafer W."/>
            <person name="Streit W.R."/>
        </authorList>
    </citation>
    <scope>NUCLEOTIDE SEQUENCE [LARGE SCALE GENOMIC DNA]</scope>
    <source>
        <strain evidence="3">T54</strain>
    </source>
</reference>
<dbReference type="Pfam" id="PF08238">
    <property type="entry name" value="Sel1"/>
    <property type="match status" value="4"/>
</dbReference>
<evidence type="ECO:0000313" key="2">
    <source>
        <dbReference type="EMBL" id="OFA08485.1"/>
    </source>
</evidence>
<feature type="region of interest" description="Disordered" evidence="1">
    <location>
        <begin position="302"/>
        <end position="332"/>
    </location>
</feature>
<dbReference type="InterPro" id="IPR050767">
    <property type="entry name" value="Sel1_AlgK"/>
</dbReference>
<evidence type="ECO:0000313" key="3">
    <source>
        <dbReference type="Proteomes" id="UP000175989"/>
    </source>
</evidence>
<organism evidence="2 3">
    <name type="scientific">Duganella phyllosphaerae</name>
    <dbReference type="NCBI Taxonomy" id="762836"/>
    <lineage>
        <taxon>Bacteria</taxon>
        <taxon>Pseudomonadati</taxon>
        <taxon>Pseudomonadota</taxon>
        <taxon>Betaproteobacteria</taxon>
        <taxon>Burkholderiales</taxon>
        <taxon>Oxalobacteraceae</taxon>
        <taxon>Telluria group</taxon>
        <taxon>Duganella</taxon>
    </lineage>
</organism>
<name>A0A1E7X6F1_9BURK</name>
<comment type="caution">
    <text evidence="2">The sequence shown here is derived from an EMBL/GenBank/DDBJ whole genome shotgun (WGS) entry which is preliminary data.</text>
</comment>
<dbReference type="SMART" id="SM00671">
    <property type="entry name" value="SEL1"/>
    <property type="match status" value="4"/>
</dbReference>
<gene>
    <name evidence="2" type="primary">hcpC_2</name>
    <name evidence="2" type="ORF">DUPY_07430</name>
</gene>
<protein>
    <submittedName>
        <fullName evidence="2">Putative beta-lactamase HcpC</fullName>
        <ecNumber evidence="2">3.5.2.6</ecNumber>
    </submittedName>
</protein>
<dbReference type="InterPro" id="IPR006597">
    <property type="entry name" value="Sel1-like"/>
</dbReference>